<comment type="caution">
    <text evidence="3">The sequence shown here is derived from an EMBL/GenBank/DDBJ whole genome shotgun (WGS) entry which is preliminary data.</text>
</comment>
<evidence type="ECO:0000256" key="1">
    <source>
        <dbReference type="ARBA" id="ARBA00023027"/>
    </source>
</evidence>
<dbReference type="EMBL" id="PKPP01002670">
    <property type="protein sequence ID" value="PWA73818.1"/>
    <property type="molecule type" value="Genomic_DNA"/>
</dbReference>
<dbReference type="PANTHER" id="PTHR32009">
    <property type="entry name" value="TMV RESISTANCE PROTEIN N-LIKE"/>
    <property type="match status" value="1"/>
</dbReference>
<sequence length="359" mass="40415">MASSSSHSDIPVSSSLSRNLDVFVSFKSSDTRDNIVDHLFTAFSPQEISTYKYDPTVPVDKSIVHTLIKAIKDSQISLLIFSENYADSYLCLEELACIMKCKDERGLIVMPVFYHVDPKDVQKLTGKYAEALEKHELENKDKVESWKKALVDASSIAGWEVNHIANGFTVNNNEDGDGDASTTMMTSFVKGSGGMTVFHHPRAMYGGSVVYWKGDVLHCDLIIGCLHVFHSYLLEDWFKFGYAGRTFASFPANHRFSPVRVTSHHGLLPSVRILADTIKMEILRFEELHLPSFLPMLKLTARAFYDDINGKRDCQPKSVMSDNGGTVVVLEALTRFLRVFLFEFVCEYVTLTRVRLNGL</sequence>
<dbReference type="Proteomes" id="UP000245207">
    <property type="component" value="Unassembled WGS sequence"/>
</dbReference>
<dbReference type="InterPro" id="IPR000157">
    <property type="entry name" value="TIR_dom"/>
</dbReference>
<dbReference type="FunFam" id="3.40.50.10140:FF:000007">
    <property type="entry name" value="Disease resistance protein (TIR-NBS-LRR class)"/>
    <property type="match status" value="1"/>
</dbReference>
<gene>
    <name evidence="3" type="ORF">CTI12_AA258080</name>
</gene>
<dbReference type="PANTHER" id="PTHR32009:SF109">
    <property type="entry name" value="TOLL-INTERLEUKIN-RESISTANCE (TIR) DOMAIN FAMILY PROTEIN"/>
    <property type="match status" value="1"/>
</dbReference>
<evidence type="ECO:0000313" key="4">
    <source>
        <dbReference type="Proteomes" id="UP000245207"/>
    </source>
</evidence>
<organism evidence="3 4">
    <name type="scientific">Artemisia annua</name>
    <name type="common">Sweet wormwood</name>
    <dbReference type="NCBI Taxonomy" id="35608"/>
    <lineage>
        <taxon>Eukaryota</taxon>
        <taxon>Viridiplantae</taxon>
        <taxon>Streptophyta</taxon>
        <taxon>Embryophyta</taxon>
        <taxon>Tracheophyta</taxon>
        <taxon>Spermatophyta</taxon>
        <taxon>Magnoliopsida</taxon>
        <taxon>eudicotyledons</taxon>
        <taxon>Gunneridae</taxon>
        <taxon>Pentapetalae</taxon>
        <taxon>asterids</taxon>
        <taxon>campanulids</taxon>
        <taxon>Asterales</taxon>
        <taxon>Asteraceae</taxon>
        <taxon>Asteroideae</taxon>
        <taxon>Anthemideae</taxon>
        <taxon>Artemisiinae</taxon>
        <taxon>Artemisia</taxon>
    </lineage>
</organism>
<dbReference type="GO" id="GO:0007165">
    <property type="term" value="P:signal transduction"/>
    <property type="evidence" value="ECO:0007669"/>
    <property type="project" value="InterPro"/>
</dbReference>
<dbReference type="InterPro" id="IPR035897">
    <property type="entry name" value="Toll_tir_struct_dom_sf"/>
</dbReference>
<protein>
    <submittedName>
        <fullName evidence="3">Nucleotide-binding site protein</fullName>
    </submittedName>
</protein>
<dbReference type="STRING" id="35608.A0A2U1NK17"/>
<dbReference type="AlphaFoldDB" id="A0A2U1NK17"/>
<dbReference type="OrthoDB" id="6160824at2759"/>
<accession>A0A2U1NK17</accession>
<dbReference type="Pfam" id="PF01582">
    <property type="entry name" value="TIR"/>
    <property type="match status" value="1"/>
</dbReference>
<name>A0A2U1NK17_ARTAN</name>
<reference evidence="3 4" key="1">
    <citation type="journal article" date="2018" name="Mol. Plant">
        <title>The genome of Artemisia annua provides insight into the evolution of Asteraceae family and artemisinin biosynthesis.</title>
        <authorList>
            <person name="Shen Q."/>
            <person name="Zhang L."/>
            <person name="Liao Z."/>
            <person name="Wang S."/>
            <person name="Yan T."/>
            <person name="Shi P."/>
            <person name="Liu M."/>
            <person name="Fu X."/>
            <person name="Pan Q."/>
            <person name="Wang Y."/>
            <person name="Lv Z."/>
            <person name="Lu X."/>
            <person name="Zhang F."/>
            <person name="Jiang W."/>
            <person name="Ma Y."/>
            <person name="Chen M."/>
            <person name="Hao X."/>
            <person name="Li L."/>
            <person name="Tang Y."/>
            <person name="Lv G."/>
            <person name="Zhou Y."/>
            <person name="Sun X."/>
            <person name="Brodelius P.E."/>
            <person name="Rose J.K.C."/>
            <person name="Tang K."/>
        </authorList>
    </citation>
    <scope>NUCLEOTIDE SEQUENCE [LARGE SCALE GENOMIC DNA]</scope>
    <source>
        <strain evidence="4">cv. Huhao1</strain>
        <tissue evidence="3">Leaf</tissue>
    </source>
</reference>
<evidence type="ECO:0000313" key="3">
    <source>
        <dbReference type="EMBL" id="PWA73818.1"/>
    </source>
</evidence>
<dbReference type="PROSITE" id="PS50104">
    <property type="entry name" value="TIR"/>
    <property type="match status" value="1"/>
</dbReference>
<dbReference type="SMART" id="SM00255">
    <property type="entry name" value="TIR"/>
    <property type="match status" value="1"/>
</dbReference>
<proteinExistence type="predicted"/>
<evidence type="ECO:0000259" key="2">
    <source>
        <dbReference type="PROSITE" id="PS50104"/>
    </source>
</evidence>
<dbReference type="Gene3D" id="3.40.50.10140">
    <property type="entry name" value="Toll/interleukin-1 receptor homology (TIR) domain"/>
    <property type="match status" value="1"/>
</dbReference>
<keyword evidence="1" id="KW-0520">NAD</keyword>
<feature type="domain" description="TIR" evidence="2">
    <location>
        <begin position="18"/>
        <end position="154"/>
    </location>
</feature>
<keyword evidence="4" id="KW-1185">Reference proteome</keyword>
<dbReference type="SUPFAM" id="SSF52200">
    <property type="entry name" value="Toll/Interleukin receptor TIR domain"/>
    <property type="match status" value="1"/>
</dbReference>